<dbReference type="InterPro" id="IPR013057">
    <property type="entry name" value="AA_transpt_TM"/>
</dbReference>
<dbReference type="OrthoDB" id="40134at2759"/>
<name>A0A165DLZ3_9BASI</name>
<gene>
    <name evidence="8" type="ORF">CALCODRAFT_486605</name>
</gene>
<feature type="transmembrane region" description="Helical" evidence="6">
    <location>
        <begin position="442"/>
        <end position="462"/>
    </location>
</feature>
<feature type="domain" description="Amino acid transporter transmembrane" evidence="7">
    <location>
        <begin position="127"/>
        <end position="491"/>
    </location>
</feature>
<proteinExistence type="inferred from homology"/>
<feature type="transmembrane region" description="Helical" evidence="6">
    <location>
        <begin position="240"/>
        <end position="259"/>
    </location>
</feature>
<keyword evidence="3 6" id="KW-0812">Transmembrane</keyword>
<protein>
    <submittedName>
        <fullName evidence="8">Oligopeptide transporter protein</fullName>
    </submittedName>
</protein>
<comment type="subcellular location">
    <subcellularLocation>
        <location evidence="1">Membrane</location>
        <topology evidence="1">Multi-pass membrane protein</topology>
    </subcellularLocation>
</comment>
<feature type="transmembrane region" description="Helical" evidence="6">
    <location>
        <begin position="539"/>
        <end position="558"/>
    </location>
</feature>
<accession>A0A165DLZ3</accession>
<dbReference type="InParanoid" id="A0A165DLZ3"/>
<dbReference type="Pfam" id="PF01490">
    <property type="entry name" value="Aa_trans"/>
    <property type="match status" value="1"/>
</dbReference>
<dbReference type="EMBL" id="KV424046">
    <property type="protein sequence ID" value="KZT53097.1"/>
    <property type="molecule type" value="Genomic_DNA"/>
</dbReference>
<evidence type="ECO:0000256" key="3">
    <source>
        <dbReference type="ARBA" id="ARBA00022692"/>
    </source>
</evidence>
<feature type="transmembrane region" description="Helical" evidence="6">
    <location>
        <begin position="159"/>
        <end position="180"/>
    </location>
</feature>
<evidence type="ECO:0000256" key="1">
    <source>
        <dbReference type="ARBA" id="ARBA00004141"/>
    </source>
</evidence>
<dbReference type="GO" id="GO:0015179">
    <property type="term" value="F:L-amino acid transmembrane transporter activity"/>
    <property type="evidence" value="ECO:0007669"/>
    <property type="project" value="TreeGrafter"/>
</dbReference>
<feature type="transmembrane region" description="Helical" evidence="6">
    <location>
        <begin position="392"/>
        <end position="413"/>
    </location>
</feature>
<keyword evidence="4 6" id="KW-1133">Transmembrane helix</keyword>
<keyword evidence="5 6" id="KW-0472">Membrane</keyword>
<dbReference type="PANTHER" id="PTHR22950:SF461">
    <property type="entry name" value="AMINO ACID TRANSPORTER TRANSMEMBRANE DOMAIN-CONTAINING PROTEIN"/>
    <property type="match status" value="1"/>
</dbReference>
<sequence>MSIAAPGALSGEDAGNPKIFTDEKKEHDILEPAHLAYIGRKPRFEDFVFYAQAQRESENDNRSVEDGQKFGPFGLWRHRNTAAIGPVVDEKEKDGLATPPIECDLQTEGLNEHDRDRVNAWRALRMTSWAGAFYLCTTDILGPFNAPYAFRVNGYVPGVFLYFFMGCLAFYGGAMLWYLYVKLDSARFPVKSYADIAERVAGPYFRTFVTFLVFVHMIVNVGNTCLGNAQALVQMAKGNLCFIVAVVIWTLVGMVIGQIRTLKAYGWLANMAVWLNYLLIFLSMGFIAHSQPNFSSAKAAYGIDAGPVIKQTFASYPIYERVNGIMNIVYAYGGATIFPQIIAEMRRPMDFLKAMSIAQVVIMVAYMMYGLYVYSFQGQYTLPLAYQGVANYPLQTVANVISLISGIIAGGLYGNIGLKVAYVNIVEDILHGPPLNSRPGRITWTISVLVFWAVAFVIGTAIPQIQNLSGMVGATTNVHFTYSFPTGFYFIYSVMSAAAAGDPQYVPGQENKRVDTWGQWSRWRRGLTGGSRRELLFRYFNGALCLAALALGGIGIYGSAESIRASFKAGSPTSFSCAAPV</sequence>
<reference evidence="8 9" key="1">
    <citation type="journal article" date="2016" name="Mol. Biol. Evol.">
        <title>Comparative Genomics of Early-Diverging Mushroom-Forming Fungi Provides Insights into the Origins of Lignocellulose Decay Capabilities.</title>
        <authorList>
            <person name="Nagy L.G."/>
            <person name="Riley R."/>
            <person name="Tritt A."/>
            <person name="Adam C."/>
            <person name="Daum C."/>
            <person name="Floudas D."/>
            <person name="Sun H."/>
            <person name="Yadav J.S."/>
            <person name="Pangilinan J."/>
            <person name="Larsson K.H."/>
            <person name="Matsuura K."/>
            <person name="Barry K."/>
            <person name="Labutti K."/>
            <person name="Kuo R."/>
            <person name="Ohm R.A."/>
            <person name="Bhattacharya S.S."/>
            <person name="Shirouzu T."/>
            <person name="Yoshinaga Y."/>
            <person name="Martin F.M."/>
            <person name="Grigoriev I.V."/>
            <person name="Hibbett D.S."/>
        </authorList>
    </citation>
    <scope>NUCLEOTIDE SEQUENCE [LARGE SCALE GENOMIC DNA]</scope>
    <source>
        <strain evidence="8 9">HHB12733</strain>
    </source>
</reference>
<evidence type="ECO:0000256" key="5">
    <source>
        <dbReference type="ARBA" id="ARBA00023136"/>
    </source>
</evidence>
<feature type="transmembrane region" description="Helical" evidence="6">
    <location>
        <begin position="200"/>
        <end position="219"/>
    </location>
</feature>
<dbReference type="STRING" id="1353952.A0A165DLZ3"/>
<dbReference type="AlphaFoldDB" id="A0A165DLZ3"/>
<dbReference type="Proteomes" id="UP000076842">
    <property type="component" value="Unassembled WGS sequence"/>
</dbReference>
<evidence type="ECO:0000256" key="4">
    <source>
        <dbReference type="ARBA" id="ARBA00022989"/>
    </source>
</evidence>
<dbReference type="GO" id="GO:0016020">
    <property type="term" value="C:membrane"/>
    <property type="evidence" value="ECO:0007669"/>
    <property type="project" value="UniProtKB-SubCell"/>
</dbReference>
<dbReference type="PANTHER" id="PTHR22950">
    <property type="entry name" value="AMINO ACID TRANSPORTER"/>
    <property type="match status" value="1"/>
</dbReference>
<keyword evidence="9" id="KW-1185">Reference proteome</keyword>
<organism evidence="8 9">
    <name type="scientific">Calocera cornea HHB12733</name>
    <dbReference type="NCBI Taxonomy" id="1353952"/>
    <lineage>
        <taxon>Eukaryota</taxon>
        <taxon>Fungi</taxon>
        <taxon>Dikarya</taxon>
        <taxon>Basidiomycota</taxon>
        <taxon>Agaricomycotina</taxon>
        <taxon>Dacrymycetes</taxon>
        <taxon>Dacrymycetales</taxon>
        <taxon>Dacrymycetaceae</taxon>
        <taxon>Calocera</taxon>
    </lineage>
</organism>
<evidence type="ECO:0000256" key="6">
    <source>
        <dbReference type="SAM" id="Phobius"/>
    </source>
</evidence>
<feature type="transmembrane region" description="Helical" evidence="6">
    <location>
        <begin position="351"/>
        <end position="372"/>
    </location>
</feature>
<evidence type="ECO:0000313" key="9">
    <source>
        <dbReference type="Proteomes" id="UP000076842"/>
    </source>
</evidence>
<evidence type="ECO:0000313" key="8">
    <source>
        <dbReference type="EMBL" id="KZT53097.1"/>
    </source>
</evidence>
<feature type="transmembrane region" description="Helical" evidence="6">
    <location>
        <begin position="265"/>
        <end position="288"/>
    </location>
</feature>
<evidence type="ECO:0000259" key="7">
    <source>
        <dbReference type="Pfam" id="PF01490"/>
    </source>
</evidence>
<comment type="similarity">
    <text evidence="2">Belongs to the amino acid/polyamine transporter 2 family.</text>
</comment>
<evidence type="ECO:0000256" key="2">
    <source>
        <dbReference type="ARBA" id="ARBA00008066"/>
    </source>
</evidence>